<evidence type="ECO:0000313" key="3">
    <source>
        <dbReference type="Proteomes" id="UP000238348"/>
    </source>
</evidence>
<evidence type="ECO:0000256" key="1">
    <source>
        <dbReference type="SAM" id="MobiDB-lite"/>
    </source>
</evidence>
<feature type="compositionally biased region" description="Low complexity" evidence="1">
    <location>
        <begin position="35"/>
        <end position="44"/>
    </location>
</feature>
<evidence type="ECO:0000313" key="2">
    <source>
        <dbReference type="EMBL" id="AUX45012.1"/>
    </source>
</evidence>
<gene>
    <name evidence="2" type="ORF">SOCE26_064910</name>
</gene>
<dbReference type="Proteomes" id="UP000238348">
    <property type="component" value="Chromosome"/>
</dbReference>
<dbReference type="RefSeq" id="WP_104983453.1">
    <property type="nucleotide sequence ID" value="NZ_CP012673.1"/>
</dbReference>
<accession>A0A2L0F0C5</accession>
<name>A0A2L0F0C5_SORCE</name>
<dbReference type="AlphaFoldDB" id="A0A2L0F0C5"/>
<reference evidence="2 3" key="1">
    <citation type="submission" date="2015-09" db="EMBL/GenBank/DDBJ databases">
        <title>Sorangium comparison.</title>
        <authorList>
            <person name="Zaburannyi N."/>
            <person name="Bunk B."/>
            <person name="Overmann J."/>
            <person name="Mueller R."/>
        </authorList>
    </citation>
    <scope>NUCLEOTIDE SEQUENCE [LARGE SCALE GENOMIC DNA]</scope>
    <source>
        <strain evidence="2 3">So ce26</strain>
    </source>
</reference>
<sequence length="158" mass="15747">MCLPSLAALAWASACGGNVVVDGFSSSADGAGAGTPGATSTSASGIGGTNVQTSVSSGEGGGDPGVLCELYCGIFEETCGDGGGACRDLCEWLLVQAPECNYLLVPYLNCATTEVNAGQCEAVRQPACEELLQPYAECGPGFRCRSGECSGSGGDGRR</sequence>
<feature type="region of interest" description="Disordered" evidence="1">
    <location>
        <begin position="35"/>
        <end position="60"/>
    </location>
</feature>
<protein>
    <submittedName>
        <fullName evidence="2">Uncharacterized protein</fullName>
    </submittedName>
</protein>
<dbReference type="OrthoDB" id="10003822at2"/>
<organism evidence="2 3">
    <name type="scientific">Sorangium cellulosum</name>
    <name type="common">Polyangium cellulosum</name>
    <dbReference type="NCBI Taxonomy" id="56"/>
    <lineage>
        <taxon>Bacteria</taxon>
        <taxon>Pseudomonadati</taxon>
        <taxon>Myxococcota</taxon>
        <taxon>Polyangia</taxon>
        <taxon>Polyangiales</taxon>
        <taxon>Polyangiaceae</taxon>
        <taxon>Sorangium</taxon>
    </lineage>
</organism>
<dbReference type="EMBL" id="CP012673">
    <property type="protein sequence ID" value="AUX45012.1"/>
    <property type="molecule type" value="Genomic_DNA"/>
</dbReference>
<proteinExistence type="predicted"/>